<dbReference type="AlphaFoldDB" id="A0A7X0FS79"/>
<feature type="transmembrane region" description="Helical" evidence="2">
    <location>
        <begin position="12"/>
        <end position="32"/>
    </location>
</feature>
<dbReference type="Proteomes" id="UP000537775">
    <property type="component" value="Unassembled WGS sequence"/>
</dbReference>
<sequence>MRTDAEGVRTTASRVLAVIAVVAVITVCGVVIGEYSLARDRRIADAEARAQGMATYAAGWQAAYRWERTLATTYVAPVAELVSELGDDPEDDVTALRRALDELVAAGAVQDIGRVRSARRDLHDSLGAFVATVADRVRAVADDADEASDRTRGDVEAQLAVLEDWGYPVRAIRGVHGARAAALAMVRSHDKAVADAEAKAAEAAAAAAAGAGTGSGSGAPGSGGSDPFPDQPWPPTPAEIVVVPLGANVHSCDGDIAGEAHIDMAEGGELVLTYDQPYTYAIGYGFVMVYFCA</sequence>
<name>A0A7X0FS79_9MICO</name>
<evidence type="ECO:0000313" key="3">
    <source>
        <dbReference type="EMBL" id="MBB6392773.1"/>
    </source>
</evidence>
<feature type="compositionally biased region" description="Gly residues" evidence="1">
    <location>
        <begin position="211"/>
        <end position="224"/>
    </location>
</feature>
<keyword evidence="2" id="KW-0812">Transmembrane</keyword>
<dbReference type="EMBL" id="JACHML010000001">
    <property type="protein sequence ID" value="MBB6392773.1"/>
    <property type="molecule type" value="Genomic_DNA"/>
</dbReference>
<gene>
    <name evidence="3" type="ORF">HD594_003086</name>
</gene>
<keyword evidence="2" id="KW-0472">Membrane</keyword>
<evidence type="ECO:0000256" key="2">
    <source>
        <dbReference type="SAM" id="Phobius"/>
    </source>
</evidence>
<evidence type="ECO:0000313" key="4">
    <source>
        <dbReference type="Proteomes" id="UP000537775"/>
    </source>
</evidence>
<keyword evidence="2" id="KW-1133">Transmembrane helix</keyword>
<dbReference type="RefSeq" id="WP_184751833.1">
    <property type="nucleotide sequence ID" value="NZ_BAAAJR010000001.1"/>
</dbReference>
<evidence type="ECO:0000256" key="1">
    <source>
        <dbReference type="SAM" id="MobiDB-lite"/>
    </source>
</evidence>
<reference evidence="3 4" key="1">
    <citation type="submission" date="2020-08" db="EMBL/GenBank/DDBJ databases">
        <title>Sequencing the genomes of 1000 actinobacteria strains.</title>
        <authorList>
            <person name="Klenk H.-P."/>
        </authorList>
    </citation>
    <scope>NUCLEOTIDE SEQUENCE [LARGE SCALE GENOMIC DNA]</scope>
    <source>
        <strain evidence="3 4">DSM 12511</strain>
    </source>
</reference>
<keyword evidence="4" id="KW-1185">Reference proteome</keyword>
<protein>
    <submittedName>
        <fullName evidence="3">Uncharacterized protein</fullName>
    </submittedName>
</protein>
<feature type="region of interest" description="Disordered" evidence="1">
    <location>
        <begin position="210"/>
        <end position="237"/>
    </location>
</feature>
<organism evidence="3 4">
    <name type="scientific">Microbacterium thalassium</name>
    <dbReference type="NCBI Taxonomy" id="362649"/>
    <lineage>
        <taxon>Bacteria</taxon>
        <taxon>Bacillati</taxon>
        <taxon>Actinomycetota</taxon>
        <taxon>Actinomycetes</taxon>
        <taxon>Micrococcales</taxon>
        <taxon>Microbacteriaceae</taxon>
        <taxon>Microbacterium</taxon>
    </lineage>
</organism>
<accession>A0A7X0FS79</accession>
<proteinExistence type="predicted"/>
<comment type="caution">
    <text evidence="3">The sequence shown here is derived from an EMBL/GenBank/DDBJ whole genome shotgun (WGS) entry which is preliminary data.</text>
</comment>